<dbReference type="Proteomes" id="UP000190080">
    <property type="component" value="Unassembled WGS sequence"/>
</dbReference>
<proteinExistence type="predicted"/>
<reference evidence="1 2" key="1">
    <citation type="submission" date="2017-03" db="EMBL/GenBank/DDBJ databases">
        <title>Genome sequence of Clostridium oryzae DSM 28571.</title>
        <authorList>
            <person name="Poehlein A."/>
            <person name="Daniel R."/>
        </authorList>
    </citation>
    <scope>NUCLEOTIDE SEQUENCE [LARGE SCALE GENOMIC DNA]</scope>
    <source>
        <strain evidence="1 2">DSM 28571</strain>
    </source>
</reference>
<evidence type="ECO:0000313" key="1">
    <source>
        <dbReference type="EMBL" id="OPJ64173.1"/>
    </source>
</evidence>
<gene>
    <name evidence="1" type="ORF">CLORY_07380</name>
</gene>
<dbReference type="AlphaFoldDB" id="A0A1V4IWA8"/>
<protein>
    <submittedName>
        <fullName evidence="1">Uncharacterized protein</fullName>
    </submittedName>
</protein>
<name>A0A1V4IWA8_9CLOT</name>
<accession>A0A1V4IWA8</accession>
<comment type="caution">
    <text evidence="1">The sequence shown here is derived from an EMBL/GenBank/DDBJ whole genome shotgun (WGS) entry which is preliminary data.</text>
</comment>
<organism evidence="1 2">
    <name type="scientific">Clostridium oryzae</name>
    <dbReference type="NCBI Taxonomy" id="1450648"/>
    <lineage>
        <taxon>Bacteria</taxon>
        <taxon>Bacillati</taxon>
        <taxon>Bacillota</taxon>
        <taxon>Clostridia</taxon>
        <taxon>Eubacteriales</taxon>
        <taxon>Clostridiaceae</taxon>
        <taxon>Clostridium</taxon>
    </lineage>
</organism>
<dbReference type="STRING" id="1450648.CLORY_07380"/>
<sequence length="475" mass="55074">MVVEILKYIGPFLRITALSKENIEKQLSYFSRESFKHIVLKSRCGICTSVNNLKLKNIPNFDINIFKKNSPLLCIYKKANAKYTCNSDYTGWDENTFKKEFNVSSNAFMTLCLLDFCNYYENFKDIDNKLFSVGKLYEKLAFSQLEFYSSNFRNNEGVFVDKKEIAVNSNGTLELEDKAKKFKYSDQALLMSAFYQASTFCEKNEGESYKAFALDILNMFLNYKHEIYNLSFDETNRLCFAMNIFYNMSKNKNSEQLLIDLCDLLIEKYEEKDLEADFKNENIDNVCLVYLNLLIANKNFSIFKFKQCSDKIIDYLLNLYDNERAIFLLPSDKKDIDYGSSEIVMYILSCIAYTNCNNLSDLSTLNGVYKNQLINSGIVLSWPDVPSLESVEKYKNYSLKSEDLIEDASFRSSSLPTPESSELAPIFLKSTQYNIKKDIFSSGKNTFDSTKNMPLLFMIQYVLNFFSNDSNQLEL</sequence>
<evidence type="ECO:0000313" key="2">
    <source>
        <dbReference type="Proteomes" id="UP000190080"/>
    </source>
</evidence>
<dbReference type="EMBL" id="MZGV01000005">
    <property type="protein sequence ID" value="OPJ64173.1"/>
    <property type="molecule type" value="Genomic_DNA"/>
</dbReference>
<keyword evidence="2" id="KW-1185">Reference proteome</keyword>